<gene>
    <name evidence="2" type="ORF">CAPTEDRAFT_171481</name>
</gene>
<dbReference type="PANTHER" id="PTHR12876">
    <property type="entry name" value="N4BP1-RELATED"/>
    <property type="match status" value="1"/>
</dbReference>
<dbReference type="EMBL" id="KB296704">
    <property type="protein sequence ID" value="ELU11415.1"/>
    <property type="molecule type" value="Genomic_DNA"/>
</dbReference>
<dbReference type="InterPro" id="IPR051101">
    <property type="entry name" value="ZC3H12/N4BP1_RNase_Reg"/>
</dbReference>
<reference evidence="4" key="1">
    <citation type="submission" date="2012-12" db="EMBL/GenBank/DDBJ databases">
        <authorList>
            <person name="Hellsten U."/>
            <person name="Grimwood J."/>
            <person name="Chapman J.A."/>
            <person name="Shapiro H."/>
            <person name="Aerts A."/>
            <person name="Otillar R.P."/>
            <person name="Terry A.Y."/>
            <person name="Boore J.L."/>
            <person name="Simakov O."/>
            <person name="Marletaz F."/>
            <person name="Cho S.-J."/>
            <person name="Edsinger-Gonzales E."/>
            <person name="Havlak P."/>
            <person name="Kuo D.-H."/>
            <person name="Larsson T."/>
            <person name="Lv J."/>
            <person name="Arendt D."/>
            <person name="Savage R."/>
            <person name="Osoegawa K."/>
            <person name="de Jong P."/>
            <person name="Lindberg D.R."/>
            <person name="Seaver E.C."/>
            <person name="Weisblat D.A."/>
            <person name="Putnam N.H."/>
            <person name="Grigoriev I.V."/>
            <person name="Rokhsar D.S."/>
        </authorList>
    </citation>
    <scope>NUCLEOTIDE SEQUENCE</scope>
    <source>
        <strain evidence="4">I ESC-2004</strain>
    </source>
</reference>
<dbReference type="EMBL" id="AMQN01005750">
    <property type="status" value="NOT_ANNOTATED_CDS"/>
    <property type="molecule type" value="Genomic_DNA"/>
</dbReference>
<dbReference type="HOGENOM" id="CLU_1039150_0_0_1"/>
<name>R7V6M1_CAPTE</name>
<dbReference type="GO" id="GO:0036464">
    <property type="term" value="C:cytoplasmic ribonucleoprotein granule"/>
    <property type="evidence" value="ECO:0007669"/>
    <property type="project" value="TreeGrafter"/>
</dbReference>
<dbReference type="PANTHER" id="PTHR12876:SF35">
    <property type="entry name" value="LD08718P-RELATED"/>
    <property type="match status" value="1"/>
</dbReference>
<dbReference type="EnsemblMetazoa" id="CapteT171481">
    <property type="protein sequence ID" value="CapteP171481"/>
    <property type="gene ID" value="CapteG171481"/>
</dbReference>
<dbReference type="GO" id="GO:0004521">
    <property type="term" value="F:RNA endonuclease activity"/>
    <property type="evidence" value="ECO:0007669"/>
    <property type="project" value="TreeGrafter"/>
</dbReference>
<dbReference type="CDD" id="cd18719">
    <property type="entry name" value="PIN_Zc3h12a-N4BP1-like"/>
    <property type="match status" value="1"/>
</dbReference>
<evidence type="ECO:0000259" key="1">
    <source>
        <dbReference type="Pfam" id="PF11977"/>
    </source>
</evidence>
<reference evidence="3" key="3">
    <citation type="submission" date="2015-06" db="UniProtKB">
        <authorList>
            <consortium name="EnsemblMetazoa"/>
        </authorList>
    </citation>
    <scope>IDENTIFICATION</scope>
</reference>
<sequence>MGPLRYIVIDGSNIALAHGNHRVFSCKGIQICVDFFRRRGHTEVTAFVPQWRTRAPSREKPISHQHLLEELREQGSLVFTPARRVPNKNIVCYDDKFIVRLAHETDGIMVSNDNYRDLWMEKPEWRDTITNRLVGYSFVGDIFMLPDDPLGRTGPSLDDFLRKPAPNRIRNHSQPLPQASVSAHGAPMHYSAAATLQMPAAVSQPRAMSGPIVSQAKRPDKRADIRDELNAIFVGNEAIVQKVLDSNRDKDNLHQLSELVLLAMDHVQ</sequence>
<feature type="domain" description="RNase NYN" evidence="1">
    <location>
        <begin position="4"/>
        <end position="159"/>
    </location>
</feature>
<dbReference type="GO" id="GO:0005634">
    <property type="term" value="C:nucleus"/>
    <property type="evidence" value="ECO:0007669"/>
    <property type="project" value="TreeGrafter"/>
</dbReference>
<dbReference type="STRING" id="283909.R7V6M1"/>
<dbReference type="GO" id="GO:0003729">
    <property type="term" value="F:mRNA binding"/>
    <property type="evidence" value="ECO:0007669"/>
    <property type="project" value="TreeGrafter"/>
</dbReference>
<dbReference type="Proteomes" id="UP000014760">
    <property type="component" value="Unassembled WGS sequence"/>
</dbReference>
<dbReference type="FunFam" id="3.40.50.11980:FF:000001">
    <property type="entry name" value="ZC3H12A isoform 1"/>
    <property type="match status" value="1"/>
</dbReference>
<dbReference type="Gene3D" id="3.40.50.11980">
    <property type="match status" value="1"/>
</dbReference>
<reference evidence="2 4" key="2">
    <citation type="journal article" date="2013" name="Nature">
        <title>Insights into bilaterian evolution from three spiralian genomes.</title>
        <authorList>
            <person name="Simakov O."/>
            <person name="Marletaz F."/>
            <person name="Cho S.J."/>
            <person name="Edsinger-Gonzales E."/>
            <person name="Havlak P."/>
            <person name="Hellsten U."/>
            <person name="Kuo D.H."/>
            <person name="Larsson T."/>
            <person name="Lv J."/>
            <person name="Arendt D."/>
            <person name="Savage R."/>
            <person name="Osoegawa K."/>
            <person name="de Jong P."/>
            <person name="Grimwood J."/>
            <person name="Chapman J.A."/>
            <person name="Shapiro H."/>
            <person name="Aerts A."/>
            <person name="Otillar R.P."/>
            <person name="Terry A.Y."/>
            <person name="Boore J.L."/>
            <person name="Grigoriev I.V."/>
            <person name="Lindberg D.R."/>
            <person name="Seaver E.C."/>
            <person name="Weisblat D.A."/>
            <person name="Putnam N.H."/>
            <person name="Rokhsar D.S."/>
        </authorList>
    </citation>
    <scope>NUCLEOTIDE SEQUENCE</scope>
    <source>
        <strain evidence="2 4">I ESC-2004</strain>
    </source>
</reference>
<dbReference type="OrthoDB" id="392925at2759"/>
<accession>R7V6M1</accession>
<proteinExistence type="predicted"/>
<evidence type="ECO:0000313" key="2">
    <source>
        <dbReference type="EMBL" id="ELU11415.1"/>
    </source>
</evidence>
<organism evidence="2">
    <name type="scientific">Capitella teleta</name>
    <name type="common">Polychaete worm</name>
    <dbReference type="NCBI Taxonomy" id="283909"/>
    <lineage>
        <taxon>Eukaryota</taxon>
        <taxon>Metazoa</taxon>
        <taxon>Spiralia</taxon>
        <taxon>Lophotrochozoa</taxon>
        <taxon>Annelida</taxon>
        <taxon>Polychaeta</taxon>
        <taxon>Sedentaria</taxon>
        <taxon>Scolecida</taxon>
        <taxon>Capitellidae</taxon>
        <taxon>Capitella</taxon>
    </lineage>
</organism>
<protein>
    <recommendedName>
        <fullName evidence="1">RNase NYN domain-containing protein</fullName>
    </recommendedName>
</protein>
<dbReference type="Pfam" id="PF11977">
    <property type="entry name" value="RNase_Zc3h12a"/>
    <property type="match status" value="1"/>
</dbReference>
<evidence type="ECO:0000313" key="4">
    <source>
        <dbReference type="Proteomes" id="UP000014760"/>
    </source>
</evidence>
<dbReference type="AlphaFoldDB" id="R7V6M1"/>
<keyword evidence="4" id="KW-1185">Reference proteome</keyword>
<dbReference type="InterPro" id="IPR021869">
    <property type="entry name" value="RNase_Zc3h12_NYN"/>
</dbReference>
<evidence type="ECO:0000313" key="3">
    <source>
        <dbReference type="EnsemblMetazoa" id="CapteP171481"/>
    </source>
</evidence>